<keyword evidence="1" id="KW-0479">Metal-binding</keyword>
<evidence type="ECO:0000313" key="5">
    <source>
        <dbReference type="EMBL" id="KII74596.1"/>
    </source>
</evidence>
<sequence>MTKELSDEEIKNRICFITTRALLTTLDMIDPDPHKINDRSTLQKLTIMILRTYFCRMMVAFGGCTKFLTQDAKAYTCYDSASDVSKCICEECFRNSCHARHSFGPAVYTPKLIC</sequence>
<proteinExistence type="predicted"/>
<keyword evidence="3" id="KW-0862">Zinc</keyword>
<keyword evidence="2" id="KW-0863">Zinc-finger</keyword>
<dbReference type="Proteomes" id="UP000031668">
    <property type="component" value="Unassembled WGS sequence"/>
</dbReference>
<feature type="domain" description="UBR-type" evidence="4">
    <location>
        <begin position="64"/>
        <end position="109"/>
    </location>
</feature>
<keyword evidence="6" id="KW-1185">Reference proteome</keyword>
<dbReference type="Pfam" id="PF02207">
    <property type="entry name" value="zf-UBR"/>
    <property type="match status" value="1"/>
</dbReference>
<evidence type="ECO:0000256" key="2">
    <source>
        <dbReference type="ARBA" id="ARBA00022771"/>
    </source>
</evidence>
<gene>
    <name evidence="5" type="ORF">RF11_05231</name>
</gene>
<name>A0A0C2N4L6_THEKT</name>
<dbReference type="EMBL" id="JWZT01000356">
    <property type="protein sequence ID" value="KII74596.1"/>
    <property type="molecule type" value="Genomic_DNA"/>
</dbReference>
<evidence type="ECO:0000259" key="4">
    <source>
        <dbReference type="Pfam" id="PF02207"/>
    </source>
</evidence>
<organism evidence="5 6">
    <name type="scientific">Thelohanellus kitauei</name>
    <name type="common">Myxosporean</name>
    <dbReference type="NCBI Taxonomy" id="669202"/>
    <lineage>
        <taxon>Eukaryota</taxon>
        <taxon>Metazoa</taxon>
        <taxon>Cnidaria</taxon>
        <taxon>Myxozoa</taxon>
        <taxon>Myxosporea</taxon>
        <taxon>Bivalvulida</taxon>
        <taxon>Platysporina</taxon>
        <taxon>Myxobolidae</taxon>
        <taxon>Thelohanellus</taxon>
    </lineage>
</organism>
<dbReference type="AlphaFoldDB" id="A0A0C2N4L6"/>
<dbReference type="InterPro" id="IPR003126">
    <property type="entry name" value="Znf_UBR"/>
</dbReference>
<evidence type="ECO:0000313" key="6">
    <source>
        <dbReference type="Proteomes" id="UP000031668"/>
    </source>
</evidence>
<comment type="caution">
    <text evidence="5">The sequence shown here is derived from an EMBL/GenBank/DDBJ whole genome shotgun (WGS) entry which is preliminary data.</text>
</comment>
<dbReference type="Gene3D" id="2.10.110.30">
    <property type="match status" value="1"/>
</dbReference>
<evidence type="ECO:0000256" key="1">
    <source>
        <dbReference type="ARBA" id="ARBA00022723"/>
    </source>
</evidence>
<accession>A0A0C2N4L6</accession>
<evidence type="ECO:0000256" key="3">
    <source>
        <dbReference type="ARBA" id="ARBA00022833"/>
    </source>
</evidence>
<dbReference type="GO" id="GO:0008270">
    <property type="term" value="F:zinc ion binding"/>
    <property type="evidence" value="ECO:0007669"/>
    <property type="project" value="UniProtKB-KW"/>
</dbReference>
<reference evidence="5 6" key="1">
    <citation type="journal article" date="2014" name="Genome Biol. Evol.">
        <title>The genome of the myxosporean Thelohanellus kitauei shows adaptations to nutrient acquisition within its fish host.</title>
        <authorList>
            <person name="Yang Y."/>
            <person name="Xiong J."/>
            <person name="Zhou Z."/>
            <person name="Huo F."/>
            <person name="Miao W."/>
            <person name="Ran C."/>
            <person name="Liu Y."/>
            <person name="Zhang J."/>
            <person name="Feng J."/>
            <person name="Wang M."/>
            <person name="Wang M."/>
            <person name="Wang L."/>
            <person name="Yao B."/>
        </authorList>
    </citation>
    <scope>NUCLEOTIDE SEQUENCE [LARGE SCALE GENOMIC DNA]</scope>
    <source>
        <strain evidence="5">Wuqing</strain>
    </source>
</reference>
<protein>
    <recommendedName>
        <fullName evidence="4">UBR-type domain-containing protein</fullName>
    </recommendedName>
</protein>